<evidence type="ECO:0000313" key="2">
    <source>
        <dbReference type="Proteomes" id="UP000651057"/>
    </source>
</evidence>
<protein>
    <submittedName>
        <fullName evidence="1">Uncharacterized protein</fullName>
    </submittedName>
</protein>
<keyword evidence="2" id="KW-1185">Reference proteome</keyword>
<dbReference type="RefSeq" id="WP_201916503.1">
    <property type="nucleotide sequence ID" value="NZ_BAABAX010000001.1"/>
</dbReference>
<dbReference type="EMBL" id="JAERQJ010000001">
    <property type="protein sequence ID" value="MBL0682481.1"/>
    <property type="molecule type" value="Genomic_DNA"/>
</dbReference>
<dbReference type="AlphaFoldDB" id="A0A937DAA6"/>
<evidence type="ECO:0000313" key="1">
    <source>
        <dbReference type="EMBL" id="MBL0682481.1"/>
    </source>
</evidence>
<sequence>MDKVLTYCIILSILKQFEYDKTLMNFADNEEIRFKIKELRKAANRGEIF</sequence>
<comment type="caution">
    <text evidence="1">The sequence shown here is derived from an EMBL/GenBank/DDBJ whole genome shotgun (WGS) entry which is preliminary data.</text>
</comment>
<accession>A0A937DAA6</accession>
<dbReference type="Proteomes" id="UP000651057">
    <property type="component" value="Unassembled WGS sequence"/>
</dbReference>
<reference evidence="1" key="1">
    <citation type="submission" date="2021-01" db="EMBL/GenBank/DDBJ databases">
        <authorList>
            <person name="Zhong Y.L."/>
        </authorList>
    </citation>
    <scope>NUCLEOTIDE SEQUENCE</scope>
    <source>
        <strain evidence="1">KCTC 23302</strain>
    </source>
</reference>
<organism evidence="1 2">
    <name type="scientific">Aquimarina mytili</name>
    <dbReference type="NCBI Taxonomy" id="874423"/>
    <lineage>
        <taxon>Bacteria</taxon>
        <taxon>Pseudomonadati</taxon>
        <taxon>Bacteroidota</taxon>
        <taxon>Flavobacteriia</taxon>
        <taxon>Flavobacteriales</taxon>
        <taxon>Flavobacteriaceae</taxon>
        <taxon>Aquimarina</taxon>
    </lineage>
</organism>
<gene>
    <name evidence="1" type="ORF">JJQ60_03055</name>
</gene>
<proteinExistence type="predicted"/>
<name>A0A937DAA6_9FLAO</name>